<evidence type="ECO:0000313" key="1">
    <source>
        <dbReference type="EMBL" id="KAF7801926.1"/>
    </source>
</evidence>
<reference evidence="1" key="1">
    <citation type="submission" date="2020-09" db="EMBL/GenBank/DDBJ databases">
        <title>Genome-Enabled Discovery of Anthraquinone Biosynthesis in Senna tora.</title>
        <authorList>
            <person name="Kang S.-H."/>
            <person name="Pandey R.P."/>
            <person name="Lee C.-M."/>
            <person name="Sim J.-S."/>
            <person name="Jeong J.-T."/>
            <person name="Choi B.-S."/>
            <person name="Jung M."/>
            <person name="Ginzburg D."/>
            <person name="Zhao K."/>
            <person name="Won S.Y."/>
            <person name="Oh T.-J."/>
            <person name="Yu Y."/>
            <person name="Kim N.-H."/>
            <person name="Lee O.R."/>
            <person name="Lee T.-H."/>
            <person name="Bashyal P."/>
            <person name="Kim T.-S."/>
            <person name="Lee W.-H."/>
            <person name="Kawkins C."/>
            <person name="Kim C.-K."/>
            <person name="Kim J.S."/>
            <person name="Ahn B.O."/>
            <person name="Rhee S.Y."/>
            <person name="Sohng J.K."/>
        </authorList>
    </citation>
    <scope>NUCLEOTIDE SEQUENCE</scope>
    <source>
        <tissue evidence="1">Leaf</tissue>
    </source>
</reference>
<gene>
    <name evidence="1" type="ORF">G2W53_041037</name>
</gene>
<protein>
    <submittedName>
        <fullName evidence="1">Uncharacterized protein</fullName>
    </submittedName>
</protein>
<dbReference type="Proteomes" id="UP000634136">
    <property type="component" value="Unassembled WGS sequence"/>
</dbReference>
<sequence length="68" mass="7823">MEGSVMEVFRVLGFERGKVKKKGEWVKEDDGGCTSEERAARCGKLGREYKYSPQRARGEQQEIKKIQN</sequence>
<accession>A0A834SF36</accession>
<keyword evidence="2" id="KW-1185">Reference proteome</keyword>
<dbReference type="EMBL" id="JAAIUW010000013">
    <property type="protein sequence ID" value="KAF7801926.1"/>
    <property type="molecule type" value="Genomic_DNA"/>
</dbReference>
<comment type="caution">
    <text evidence="1">The sequence shown here is derived from an EMBL/GenBank/DDBJ whole genome shotgun (WGS) entry which is preliminary data.</text>
</comment>
<name>A0A834SF36_9FABA</name>
<evidence type="ECO:0000313" key="2">
    <source>
        <dbReference type="Proteomes" id="UP000634136"/>
    </source>
</evidence>
<organism evidence="1 2">
    <name type="scientific">Senna tora</name>
    <dbReference type="NCBI Taxonomy" id="362788"/>
    <lineage>
        <taxon>Eukaryota</taxon>
        <taxon>Viridiplantae</taxon>
        <taxon>Streptophyta</taxon>
        <taxon>Embryophyta</taxon>
        <taxon>Tracheophyta</taxon>
        <taxon>Spermatophyta</taxon>
        <taxon>Magnoliopsida</taxon>
        <taxon>eudicotyledons</taxon>
        <taxon>Gunneridae</taxon>
        <taxon>Pentapetalae</taxon>
        <taxon>rosids</taxon>
        <taxon>fabids</taxon>
        <taxon>Fabales</taxon>
        <taxon>Fabaceae</taxon>
        <taxon>Caesalpinioideae</taxon>
        <taxon>Cassia clade</taxon>
        <taxon>Senna</taxon>
    </lineage>
</organism>
<proteinExistence type="predicted"/>
<dbReference type="AlphaFoldDB" id="A0A834SF36"/>